<dbReference type="PANTHER" id="PTHR32054">
    <property type="entry name" value="HEAVY CHAIN, PUTATIVE, EXPRESSED-RELATED-RELATED"/>
    <property type="match status" value="1"/>
</dbReference>
<name>A0AAV6W9F3_9LAMI</name>
<dbReference type="GO" id="GO:0005829">
    <property type="term" value="C:cytosol"/>
    <property type="evidence" value="ECO:0007669"/>
    <property type="project" value="TreeGrafter"/>
</dbReference>
<dbReference type="GO" id="GO:0009904">
    <property type="term" value="P:chloroplast accumulation movement"/>
    <property type="evidence" value="ECO:0007669"/>
    <property type="project" value="TreeGrafter"/>
</dbReference>
<evidence type="ECO:0000313" key="4">
    <source>
        <dbReference type="EMBL" id="KAG8365330.1"/>
    </source>
</evidence>
<dbReference type="Pfam" id="PF05701">
    <property type="entry name" value="WEMBL"/>
    <property type="match status" value="1"/>
</dbReference>
<feature type="coiled-coil region" evidence="3">
    <location>
        <begin position="531"/>
        <end position="579"/>
    </location>
</feature>
<evidence type="ECO:0000256" key="1">
    <source>
        <dbReference type="ARBA" id="ARBA00005485"/>
    </source>
</evidence>
<dbReference type="AlphaFoldDB" id="A0AAV6W9F3"/>
<proteinExistence type="inferred from homology"/>
<feature type="coiled-coil region" evidence="3">
    <location>
        <begin position="183"/>
        <end position="461"/>
    </location>
</feature>
<dbReference type="GO" id="GO:0009903">
    <property type="term" value="P:chloroplast avoidance movement"/>
    <property type="evidence" value="ECO:0007669"/>
    <property type="project" value="TreeGrafter"/>
</dbReference>
<organism evidence="4 5">
    <name type="scientific">Buddleja alternifolia</name>
    <dbReference type="NCBI Taxonomy" id="168488"/>
    <lineage>
        <taxon>Eukaryota</taxon>
        <taxon>Viridiplantae</taxon>
        <taxon>Streptophyta</taxon>
        <taxon>Embryophyta</taxon>
        <taxon>Tracheophyta</taxon>
        <taxon>Spermatophyta</taxon>
        <taxon>Magnoliopsida</taxon>
        <taxon>eudicotyledons</taxon>
        <taxon>Gunneridae</taxon>
        <taxon>Pentapetalae</taxon>
        <taxon>asterids</taxon>
        <taxon>lamiids</taxon>
        <taxon>Lamiales</taxon>
        <taxon>Scrophulariaceae</taxon>
        <taxon>Buddlejeae</taxon>
        <taxon>Buddleja</taxon>
    </lineage>
</organism>
<comment type="caution">
    <text evidence="4">The sequence shown here is derived from an EMBL/GenBank/DDBJ whole genome shotgun (WGS) entry which is preliminary data.</text>
</comment>
<evidence type="ECO:0000256" key="2">
    <source>
        <dbReference type="ARBA" id="ARBA00023054"/>
    </source>
</evidence>
<accession>A0AAV6W9F3</accession>
<dbReference type="InterPro" id="IPR008545">
    <property type="entry name" value="Web"/>
</dbReference>
<evidence type="ECO:0008006" key="6">
    <source>
        <dbReference type="Google" id="ProtNLM"/>
    </source>
</evidence>
<keyword evidence="2 3" id="KW-0175">Coiled coil</keyword>
<sequence>MFGLVRTLQNGFGSPKSVVSSPSSAGSAIESPRVDVGEIDTRAPFASVKAAVSLFGDVVSPRARPVTKKAKAEEQRVLEKEMQHLMILRELDYYKDQLKIAETAKSQALRDLQVANRTLQELTNKLENLSESKQAAIKSTEAAKNRANELKEHKSLKAHLANDAWKQDVDSERERYKTSAGELSASKQELTNLRQDFDAALEAKLSAFHEAEEAQQAARLNQEKQNQLAKEVAILRESLDQVKLEFLQAEDEHLMLTAEKEVRLLVHKSAKEVAEREMEHLKNECGFGENYEKKLEEMTEAIKVLQEQLNDVRISDLCSLQNVVSELENAKNALQEAVSEETSIRSSVEELKVKVEEMKRDCSESEKKAVEAEAKVEEMELNLGKMKNELNEAMSTNVFKDMQSALKKLLAEAESGRHEAEVTNKEVEVLKQEAEAAKAAAKEAEEKLQIALKEAEAAKVAEKLADDQIHNSPRIDDADLREGSLSGSNRKIRLSVDEFDSVNKKIEEFRKEADVKVGAAMAQVKSIKASENEALQKVEAILKENEEIESEIEDALKRTEMAEAAKKIVENELQKWRQKEENVQ</sequence>
<reference evidence="4" key="1">
    <citation type="submission" date="2019-10" db="EMBL/GenBank/DDBJ databases">
        <authorList>
            <person name="Zhang R."/>
            <person name="Pan Y."/>
            <person name="Wang J."/>
            <person name="Ma R."/>
            <person name="Yu S."/>
        </authorList>
    </citation>
    <scope>NUCLEOTIDE SEQUENCE</scope>
    <source>
        <strain evidence="4">LA-IB0</strain>
        <tissue evidence="4">Leaf</tissue>
    </source>
</reference>
<dbReference type="PANTHER" id="PTHR32054:SF3">
    <property type="entry name" value="HEAVY CHAIN, PUTATIVE, EXPRESSED-RELATED"/>
    <property type="match status" value="1"/>
</dbReference>
<comment type="similarity">
    <text evidence="1">Belongs to the WEB family.</text>
</comment>
<keyword evidence="5" id="KW-1185">Reference proteome</keyword>
<dbReference type="Proteomes" id="UP000826271">
    <property type="component" value="Unassembled WGS sequence"/>
</dbReference>
<gene>
    <name evidence="4" type="ORF">BUALT_Bualt18G0093500</name>
</gene>
<dbReference type="EMBL" id="WHWC01000018">
    <property type="protein sequence ID" value="KAG8365330.1"/>
    <property type="molecule type" value="Genomic_DNA"/>
</dbReference>
<evidence type="ECO:0000256" key="3">
    <source>
        <dbReference type="SAM" id="Coils"/>
    </source>
</evidence>
<protein>
    <recommendedName>
        <fullName evidence="6">WEB family protein</fullName>
    </recommendedName>
</protein>
<feature type="coiled-coil region" evidence="3">
    <location>
        <begin position="105"/>
        <end position="146"/>
    </location>
</feature>
<evidence type="ECO:0000313" key="5">
    <source>
        <dbReference type="Proteomes" id="UP000826271"/>
    </source>
</evidence>